<protein>
    <submittedName>
        <fullName evidence="5">23S rRNA m(1)G-745 methyltransferase</fullName>
    </submittedName>
</protein>
<dbReference type="Pfam" id="PF21302">
    <property type="entry name" value="Zn_ribbon_RlmA"/>
    <property type="match status" value="1"/>
</dbReference>
<dbReference type="NCBIfam" id="NF008300">
    <property type="entry name" value="PRK11088.1"/>
    <property type="match status" value="1"/>
</dbReference>
<reference evidence="5 6" key="1">
    <citation type="submission" date="2019-03" db="EMBL/GenBank/DDBJ databases">
        <title>Genomic Encyclopedia of Type Strains, Phase IV (KMG-IV): sequencing the most valuable type-strain genomes for metagenomic binning, comparative biology and taxonomic classification.</title>
        <authorList>
            <person name="Goeker M."/>
        </authorList>
    </citation>
    <scope>NUCLEOTIDE SEQUENCE [LARGE SCALE GENOMIC DNA]</scope>
    <source>
        <strain evidence="5 6">DSM 18577</strain>
    </source>
</reference>
<dbReference type="InterPro" id="IPR048647">
    <property type="entry name" value="RlmA_N"/>
</dbReference>
<dbReference type="EMBL" id="SMGD01000013">
    <property type="protein sequence ID" value="TCK51903.1"/>
    <property type="molecule type" value="Genomic_DNA"/>
</dbReference>
<dbReference type="SUPFAM" id="SSF53335">
    <property type="entry name" value="S-adenosyl-L-methionine-dependent methyltransferases"/>
    <property type="match status" value="1"/>
</dbReference>
<dbReference type="InterPro" id="IPR052939">
    <property type="entry name" value="23S_rRNA_MeTrnsfrase_RlmA"/>
</dbReference>
<dbReference type="GO" id="GO:0008168">
    <property type="term" value="F:methyltransferase activity"/>
    <property type="evidence" value="ECO:0007669"/>
    <property type="project" value="UniProtKB-KW"/>
</dbReference>
<proteinExistence type="predicted"/>
<dbReference type="InterPro" id="IPR041698">
    <property type="entry name" value="Methyltransf_25"/>
</dbReference>
<dbReference type="InterPro" id="IPR029063">
    <property type="entry name" value="SAM-dependent_MTases_sf"/>
</dbReference>
<keyword evidence="5" id="KW-0489">Methyltransferase</keyword>
<dbReference type="PANTHER" id="PTHR43460">
    <property type="entry name" value="METHYLTRANSFERASE"/>
    <property type="match status" value="1"/>
</dbReference>
<accession>A0A4R1JLJ5</accession>
<dbReference type="GO" id="GO:0046872">
    <property type="term" value="F:metal ion binding"/>
    <property type="evidence" value="ECO:0007669"/>
    <property type="project" value="UniProtKB-KW"/>
</dbReference>
<feature type="binding site" evidence="1">
    <location>
        <position position="23"/>
    </location>
    <ligand>
        <name>Zn(2+)</name>
        <dbReference type="ChEBI" id="CHEBI:29105"/>
    </ligand>
</feature>
<dbReference type="InterPro" id="IPR016718">
    <property type="entry name" value="rRNA_m1G-MeTrfase_A_prd"/>
</dbReference>
<feature type="domain" description="23S rRNA (guanine(745)-N(1))-methyltransferase N-terminal" evidence="4">
    <location>
        <begin position="6"/>
        <end position="48"/>
    </location>
</feature>
<dbReference type="Pfam" id="PF13649">
    <property type="entry name" value="Methyltransf_25"/>
    <property type="match status" value="1"/>
</dbReference>
<keyword evidence="1" id="KW-0479">Metal-binding</keyword>
<comment type="caution">
    <text evidence="5">The sequence shown here is derived from an EMBL/GenBank/DDBJ whole genome shotgun (WGS) entry which is preliminary data.</text>
</comment>
<sequence>MPDILICPLCQSPLHVKNQQLYCEHKHSFDKAKEGYVNLLSVQHKRSKEPGDNKQMLHNRQQFLDSGHYQPLADQLASYINERVATKTILDIGCGEGFYTHQLKNSRNQVWGCDISKEGIKYAAKHYKSCQFVVASNQRLPFATESLDVITRVFAPQHDAEVIRCLHPRGQLITVVPGPWHLKQLRQYIYTDLRAHNNQPQSIDGLQLKESINIQYTMLLSPTDRERLMGMTPFSWKLTPSIRAQFTHAQEPVEAQFTLHIYQHES</sequence>
<dbReference type="PANTHER" id="PTHR43460:SF1">
    <property type="entry name" value="METHYLTRANSFERASE TYPE 11 DOMAIN-CONTAINING PROTEIN"/>
    <property type="match status" value="1"/>
</dbReference>
<gene>
    <name evidence="5" type="ORF">EV690_1990</name>
</gene>
<dbReference type="OrthoDB" id="108476at2"/>
<evidence type="ECO:0000313" key="6">
    <source>
        <dbReference type="Proteomes" id="UP000295565"/>
    </source>
</evidence>
<evidence type="ECO:0000259" key="3">
    <source>
        <dbReference type="Pfam" id="PF13649"/>
    </source>
</evidence>
<feature type="domain" description="Methyltransferase" evidence="3">
    <location>
        <begin position="89"/>
        <end position="163"/>
    </location>
</feature>
<evidence type="ECO:0000259" key="4">
    <source>
        <dbReference type="Pfam" id="PF21302"/>
    </source>
</evidence>
<keyword evidence="5" id="KW-0808">Transferase</keyword>
<keyword evidence="1" id="KW-0862">Zinc</keyword>
<dbReference type="AlphaFoldDB" id="A0A4R1JLJ5"/>
<dbReference type="GO" id="GO:0032259">
    <property type="term" value="P:methylation"/>
    <property type="evidence" value="ECO:0007669"/>
    <property type="project" value="UniProtKB-KW"/>
</dbReference>
<feature type="binding site" evidence="2">
    <location>
        <position position="181"/>
    </location>
    <ligand>
        <name>S-adenosyl-L-methionine</name>
        <dbReference type="ChEBI" id="CHEBI:59789"/>
    </ligand>
</feature>
<evidence type="ECO:0000256" key="1">
    <source>
        <dbReference type="PIRSR" id="PIRSR018249-1"/>
    </source>
</evidence>
<evidence type="ECO:0000256" key="2">
    <source>
        <dbReference type="PIRSR" id="PIRSR018249-2"/>
    </source>
</evidence>
<dbReference type="Proteomes" id="UP000295565">
    <property type="component" value="Unassembled WGS sequence"/>
</dbReference>
<dbReference type="RefSeq" id="WP_131912816.1">
    <property type="nucleotide sequence ID" value="NZ_OU594967.1"/>
</dbReference>
<feature type="binding site" evidence="1">
    <location>
        <position position="27"/>
    </location>
    <ligand>
        <name>Zn(2+)</name>
        <dbReference type="ChEBI" id="CHEBI:29105"/>
    </ligand>
</feature>
<keyword evidence="6" id="KW-1185">Reference proteome</keyword>
<feature type="binding site" evidence="2">
    <location>
        <position position="69"/>
    </location>
    <ligand>
        <name>S-adenosyl-L-methionine</name>
        <dbReference type="ChEBI" id="CHEBI:59789"/>
    </ligand>
</feature>
<feature type="binding site" evidence="2">
    <location>
        <begin position="96"/>
        <end position="97"/>
    </location>
    <ligand>
        <name>S-adenosyl-L-methionine</name>
        <dbReference type="ChEBI" id="CHEBI:59789"/>
    </ligand>
</feature>
<organism evidence="5 6">
    <name type="scientific">Celerinatantimonas diazotrophica</name>
    <dbReference type="NCBI Taxonomy" id="412034"/>
    <lineage>
        <taxon>Bacteria</taxon>
        <taxon>Pseudomonadati</taxon>
        <taxon>Pseudomonadota</taxon>
        <taxon>Gammaproteobacteria</taxon>
        <taxon>Celerinatantimonadaceae</taxon>
        <taxon>Celerinatantimonas</taxon>
    </lineage>
</organism>
<dbReference type="CDD" id="cd02440">
    <property type="entry name" value="AdoMet_MTases"/>
    <property type="match status" value="1"/>
</dbReference>
<evidence type="ECO:0000313" key="5">
    <source>
        <dbReference type="EMBL" id="TCK51903.1"/>
    </source>
</evidence>
<feature type="binding site" evidence="1">
    <location>
        <position position="10"/>
    </location>
    <ligand>
        <name>Zn(2+)</name>
        <dbReference type="ChEBI" id="CHEBI:29105"/>
    </ligand>
</feature>
<name>A0A4R1JLJ5_9GAMM</name>
<dbReference type="Gene3D" id="3.40.50.150">
    <property type="entry name" value="Vaccinia Virus protein VP39"/>
    <property type="match status" value="1"/>
</dbReference>
<dbReference type="PIRSF" id="PIRSF018249">
    <property type="entry name" value="MyrA_prd"/>
    <property type="match status" value="1"/>
</dbReference>
<feature type="binding site" evidence="1">
    <location>
        <position position="7"/>
    </location>
    <ligand>
        <name>Zn(2+)</name>
        <dbReference type="ChEBI" id="CHEBI:29105"/>
    </ligand>
</feature>
<keyword evidence="2" id="KW-0949">S-adenosyl-L-methionine</keyword>